<dbReference type="EnsemblMetazoa" id="XM_021055696.2">
    <property type="protein sequence ID" value="XP_020911355.1"/>
    <property type="gene ID" value="LOC110249113"/>
</dbReference>
<evidence type="ECO:0000256" key="5">
    <source>
        <dbReference type="ARBA" id="ARBA00022737"/>
    </source>
</evidence>
<evidence type="ECO:0000256" key="6">
    <source>
        <dbReference type="ARBA" id="ARBA00023242"/>
    </source>
</evidence>
<dbReference type="FunFam" id="1.25.10.10:FF:000070">
    <property type="entry name" value="armadillo repeat-containing protein 8 isoform X1"/>
    <property type="match status" value="1"/>
</dbReference>
<dbReference type="Gene3D" id="1.25.10.10">
    <property type="entry name" value="Leucine-rich Repeat Variant"/>
    <property type="match status" value="2"/>
</dbReference>
<dbReference type="OMA" id="KGTDQHV"/>
<dbReference type="OrthoDB" id="5559898at2759"/>
<dbReference type="InterPro" id="IPR038739">
    <property type="entry name" value="ARMC8/Vid28"/>
</dbReference>
<keyword evidence="8" id="KW-1185">Reference proteome</keyword>
<dbReference type="GO" id="GO:0005737">
    <property type="term" value="C:cytoplasm"/>
    <property type="evidence" value="ECO:0007669"/>
    <property type="project" value="UniProtKB-SubCell"/>
</dbReference>
<sequence>MKMPAYMELDKEKIFVDNLAAVNQDARLEAVINIKNIVIGNKLRKTLLIELGTIQKLVEMMSRDDSTIEFIIEAVVVLGSFARAGTKESIGILLKSHALDVLLKGICHHDKRIVEASARSLRTLYQSNGIPCDPIYENPRIIPRLVELLSGSYAEAESAATIISKCCQSAAHQALLCNTGAVDALLPLLSGKIKKIQLPVLHCYAAASHQNGSVSLAMMSASHQGEGLVQVLAKLLSRDNPDNIQLGAAKCLTNMFRSGAFTAEDNHSLLLKILSTTVRICRQDKPSCIRAEAAETLAYLIEEDIELQRLAAISDHLIKTMIGFLQKNDMDSDTYNLMRESGLKALASLGATDENIRKKIIESDSTMDHVVAGLEDVNPHVQLAAVKCLHSLSRSVQQLRTSFQDTAVWKPIVKIMHNADEGMLTVCSSALCNLLLEFSPSKEPILEAGAVALLAGLTRRSAKPLKLNGIWALMNMAYQANETTKNKIMEVLGPAHLFSLLEDPDTDVVMKALGLMRNLLSGREDINRIMNVHGNHVMNSVKPILDSELQKVEVKEQALCVIANIANGTSAKEFIVRDEGLLKRLMYYMMHESVKLQMAATYCISNLVWNTEEGAMERQVKLRDMGVQKLLQSLLTTTDAHLFERVKTALQQFT</sequence>
<dbReference type="InterPro" id="IPR011989">
    <property type="entry name" value="ARM-like"/>
</dbReference>
<evidence type="ECO:0000256" key="4">
    <source>
        <dbReference type="ARBA" id="ARBA00022490"/>
    </source>
</evidence>
<dbReference type="AlphaFoldDB" id="A0A913XXI7"/>
<dbReference type="PANTHER" id="PTHR15651:SF7">
    <property type="entry name" value="ARMADILLO REPEAT-CONTAINING PROTEIN 8"/>
    <property type="match status" value="1"/>
</dbReference>
<keyword evidence="4" id="KW-0963">Cytoplasm</keyword>
<dbReference type="RefSeq" id="XP_020911355.1">
    <property type="nucleotide sequence ID" value="XM_021055696.2"/>
</dbReference>
<dbReference type="SMART" id="SM00185">
    <property type="entry name" value="ARM"/>
    <property type="match status" value="8"/>
</dbReference>
<evidence type="ECO:0000313" key="8">
    <source>
        <dbReference type="Proteomes" id="UP000887567"/>
    </source>
</evidence>
<dbReference type="InterPro" id="IPR000225">
    <property type="entry name" value="Armadillo"/>
</dbReference>
<proteinExistence type="predicted"/>
<dbReference type="InterPro" id="IPR016024">
    <property type="entry name" value="ARM-type_fold"/>
</dbReference>
<evidence type="ECO:0000256" key="2">
    <source>
        <dbReference type="ARBA" id="ARBA00004496"/>
    </source>
</evidence>
<dbReference type="Proteomes" id="UP000887567">
    <property type="component" value="Unplaced"/>
</dbReference>
<evidence type="ECO:0000256" key="3">
    <source>
        <dbReference type="ARBA" id="ARBA00013746"/>
    </source>
</evidence>
<dbReference type="GO" id="GO:0005634">
    <property type="term" value="C:nucleus"/>
    <property type="evidence" value="ECO:0007669"/>
    <property type="project" value="UniProtKB-SubCell"/>
</dbReference>
<keyword evidence="6" id="KW-0539">Nucleus</keyword>
<dbReference type="GO" id="GO:0043161">
    <property type="term" value="P:proteasome-mediated ubiquitin-dependent protein catabolic process"/>
    <property type="evidence" value="ECO:0007669"/>
    <property type="project" value="TreeGrafter"/>
</dbReference>
<comment type="subcellular location">
    <subcellularLocation>
        <location evidence="2">Cytoplasm</location>
    </subcellularLocation>
    <subcellularLocation>
        <location evidence="1">Nucleus</location>
    </subcellularLocation>
</comment>
<organism evidence="7 8">
    <name type="scientific">Exaiptasia diaphana</name>
    <name type="common">Tropical sea anemone</name>
    <name type="synonym">Aiptasia pulchella</name>
    <dbReference type="NCBI Taxonomy" id="2652724"/>
    <lineage>
        <taxon>Eukaryota</taxon>
        <taxon>Metazoa</taxon>
        <taxon>Cnidaria</taxon>
        <taxon>Anthozoa</taxon>
        <taxon>Hexacorallia</taxon>
        <taxon>Actiniaria</taxon>
        <taxon>Aiptasiidae</taxon>
        <taxon>Exaiptasia</taxon>
    </lineage>
</organism>
<protein>
    <recommendedName>
        <fullName evidence="3">Armadillo repeat-containing protein 8</fullName>
    </recommendedName>
</protein>
<dbReference type="SUPFAM" id="SSF48371">
    <property type="entry name" value="ARM repeat"/>
    <property type="match status" value="1"/>
</dbReference>
<dbReference type="GeneID" id="110249113"/>
<evidence type="ECO:0000313" key="7">
    <source>
        <dbReference type="EnsemblMetazoa" id="XP_020911355.1"/>
    </source>
</evidence>
<dbReference type="PANTHER" id="PTHR15651">
    <property type="entry name" value="ARMADILLO REPEAT-CONTAINING PROTEIN 8"/>
    <property type="match status" value="1"/>
</dbReference>
<evidence type="ECO:0000256" key="1">
    <source>
        <dbReference type="ARBA" id="ARBA00004123"/>
    </source>
</evidence>
<dbReference type="GO" id="GO:0034657">
    <property type="term" value="C:GID complex"/>
    <property type="evidence" value="ECO:0007669"/>
    <property type="project" value="TreeGrafter"/>
</dbReference>
<keyword evidence="5" id="KW-0677">Repeat</keyword>
<reference evidence="7" key="1">
    <citation type="submission" date="2022-11" db="UniProtKB">
        <authorList>
            <consortium name="EnsemblMetazoa"/>
        </authorList>
    </citation>
    <scope>IDENTIFICATION</scope>
</reference>
<name>A0A913XXI7_EXADI</name>
<accession>A0A913XXI7</accession>
<dbReference type="KEGG" id="epa:110249113"/>